<accession>A0A8S1X647</accession>
<keyword evidence="2" id="KW-1185">Reference proteome</keyword>
<gene>
    <name evidence="1" type="ORF">PPENT_87.1.T1060002</name>
</gene>
<name>A0A8S1X647_9CILI</name>
<sequence length="39" mass="4811">MKFISISKLLRNHKEKKVRWKLLNKKIKAIIFDNCQIRQ</sequence>
<comment type="caution">
    <text evidence="1">The sequence shown here is derived from an EMBL/GenBank/DDBJ whole genome shotgun (WGS) entry which is preliminary data.</text>
</comment>
<protein>
    <submittedName>
        <fullName evidence="1">Uncharacterized protein</fullName>
    </submittedName>
</protein>
<organism evidence="1 2">
    <name type="scientific">Paramecium pentaurelia</name>
    <dbReference type="NCBI Taxonomy" id="43138"/>
    <lineage>
        <taxon>Eukaryota</taxon>
        <taxon>Sar</taxon>
        <taxon>Alveolata</taxon>
        <taxon>Ciliophora</taxon>
        <taxon>Intramacronucleata</taxon>
        <taxon>Oligohymenophorea</taxon>
        <taxon>Peniculida</taxon>
        <taxon>Parameciidae</taxon>
        <taxon>Paramecium</taxon>
    </lineage>
</organism>
<dbReference type="Proteomes" id="UP000689195">
    <property type="component" value="Unassembled WGS sequence"/>
</dbReference>
<proteinExistence type="predicted"/>
<dbReference type="EMBL" id="CAJJDO010000106">
    <property type="protein sequence ID" value="CAD8194056.1"/>
    <property type="molecule type" value="Genomic_DNA"/>
</dbReference>
<reference evidence="1" key="1">
    <citation type="submission" date="2021-01" db="EMBL/GenBank/DDBJ databases">
        <authorList>
            <consortium name="Genoscope - CEA"/>
            <person name="William W."/>
        </authorList>
    </citation>
    <scope>NUCLEOTIDE SEQUENCE</scope>
</reference>
<dbReference type="AlphaFoldDB" id="A0A8S1X647"/>
<evidence type="ECO:0000313" key="1">
    <source>
        <dbReference type="EMBL" id="CAD8194056.1"/>
    </source>
</evidence>
<evidence type="ECO:0000313" key="2">
    <source>
        <dbReference type="Proteomes" id="UP000689195"/>
    </source>
</evidence>